<evidence type="ECO:0000256" key="1">
    <source>
        <dbReference type="ARBA" id="ARBA00022553"/>
    </source>
</evidence>
<sequence length="135" mass="15196">MTGDQKGRRIVYIEDDQEMIELVTLILSRRGYEVIGAQGGRTGLEVVLAQRPDLILLDLMMPDIDGWEVFQQLKNHAQTRNIPVIVITAKAQPIDRVLGLHIAKVDDYIAKPFHPQELVNSIENVLNNVSNQLSV</sequence>
<dbReference type="InterPro" id="IPR050595">
    <property type="entry name" value="Bact_response_regulator"/>
</dbReference>
<dbReference type="SUPFAM" id="SSF52172">
    <property type="entry name" value="CheY-like"/>
    <property type="match status" value="1"/>
</dbReference>
<dbReference type="Proteomes" id="UP001254165">
    <property type="component" value="Unassembled WGS sequence"/>
</dbReference>
<keyword evidence="1 2" id="KW-0597">Phosphoprotein</keyword>
<gene>
    <name evidence="5" type="ORF">QYE77_02385</name>
</gene>
<dbReference type="PANTHER" id="PTHR44591:SF3">
    <property type="entry name" value="RESPONSE REGULATORY DOMAIN-CONTAINING PROTEIN"/>
    <property type="match status" value="1"/>
</dbReference>
<dbReference type="Gene3D" id="3.40.50.2300">
    <property type="match status" value="1"/>
</dbReference>
<dbReference type="PROSITE" id="PS50983">
    <property type="entry name" value="FE_B12_PBP"/>
    <property type="match status" value="1"/>
</dbReference>
<accession>A0ABU3NJR3</accession>
<evidence type="ECO:0000313" key="6">
    <source>
        <dbReference type="Proteomes" id="UP001254165"/>
    </source>
</evidence>
<organism evidence="5 6">
    <name type="scientific">Thermanaerothrix solaris</name>
    <dbReference type="NCBI Taxonomy" id="3058434"/>
    <lineage>
        <taxon>Bacteria</taxon>
        <taxon>Bacillati</taxon>
        <taxon>Chloroflexota</taxon>
        <taxon>Anaerolineae</taxon>
        <taxon>Anaerolineales</taxon>
        <taxon>Anaerolineaceae</taxon>
        <taxon>Thermanaerothrix</taxon>
    </lineage>
</organism>
<keyword evidence="6" id="KW-1185">Reference proteome</keyword>
<dbReference type="Pfam" id="PF00072">
    <property type="entry name" value="Response_reg"/>
    <property type="match status" value="1"/>
</dbReference>
<feature type="modified residue" description="4-aspartylphosphate" evidence="2">
    <location>
        <position position="58"/>
    </location>
</feature>
<proteinExistence type="predicted"/>
<name>A0ABU3NJR3_9CHLR</name>
<dbReference type="InterPro" id="IPR002491">
    <property type="entry name" value="ABC_transptr_periplasmic_BD"/>
</dbReference>
<dbReference type="RefSeq" id="WP_315623748.1">
    <property type="nucleotide sequence ID" value="NZ_JAUHMF010000001.1"/>
</dbReference>
<evidence type="ECO:0000259" key="3">
    <source>
        <dbReference type="PROSITE" id="PS50110"/>
    </source>
</evidence>
<feature type="domain" description="Response regulatory" evidence="3">
    <location>
        <begin position="9"/>
        <end position="126"/>
    </location>
</feature>
<dbReference type="PANTHER" id="PTHR44591">
    <property type="entry name" value="STRESS RESPONSE REGULATOR PROTEIN 1"/>
    <property type="match status" value="1"/>
</dbReference>
<reference evidence="5 6" key="1">
    <citation type="submission" date="2023-07" db="EMBL/GenBank/DDBJ databases">
        <title>Novel species of Thermanaerothrix with wide hydrolytic capabilities.</title>
        <authorList>
            <person name="Zayulina K.S."/>
            <person name="Podosokorskaya O.A."/>
            <person name="Elcheninov A.G."/>
        </authorList>
    </citation>
    <scope>NUCLEOTIDE SEQUENCE [LARGE SCALE GENOMIC DNA]</scope>
    <source>
        <strain evidence="5 6">4228-RoL</strain>
    </source>
</reference>
<evidence type="ECO:0000313" key="5">
    <source>
        <dbReference type="EMBL" id="MDT8897098.1"/>
    </source>
</evidence>
<dbReference type="InterPro" id="IPR011006">
    <property type="entry name" value="CheY-like_superfamily"/>
</dbReference>
<dbReference type="EMBL" id="JAUHMF010000001">
    <property type="protein sequence ID" value="MDT8897098.1"/>
    <property type="molecule type" value="Genomic_DNA"/>
</dbReference>
<evidence type="ECO:0000259" key="4">
    <source>
        <dbReference type="PROSITE" id="PS50983"/>
    </source>
</evidence>
<dbReference type="SMART" id="SM00448">
    <property type="entry name" value="REC"/>
    <property type="match status" value="1"/>
</dbReference>
<protein>
    <submittedName>
        <fullName evidence="5">Response regulator</fullName>
    </submittedName>
</protein>
<dbReference type="PROSITE" id="PS50110">
    <property type="entry name" value="RESPONSE_REGULATORY"/>
    <property type="match status" value="1"/>
</dbReference>
<comment type="caution">
    <text evidence="5">The sequence shown here is derived from an EMBL/GenBank/DDBJ whole genome shotgun (WGS) entry which is preliminary data.</text>
</comment>
<evidence type="ECO:0000256" key="2">
    <source>
        <dbReference type="PROSITE-ProRule" id="PRU00169"/>
    </source>
</evidence>
<feature type="domain" description="Fe/B12 periplasmic-binding" evidence="4">
    <location>
        <begin position="1"/>
        <end position="135"/>
    </location>
</feature>
<dbReference type="InterPro" id="IPR001789">
    <property type="entry name" value="Sig_transdc_resp-reg_receiver"/>
</dbReference>